<sequence length="1113" mass="114732">MMHAPWRAPFGVLSVVRLFAAAVLAALLLSACGGGGGASPTVTPAVQLGIDVQPQDQSVVEGDSLSLNVVARHVDGYQWQQLSGGAWTAVPGATGSTLQMRATAELDGASFRVLVRGGGAELASSAVTVRVRRLVVAPSVLTHPAAATVMEGQDVTLHVTAQGTSLTYQWELSRPEGGWTEAPGGNAASLTWAVLALADDGRCARVRVSNSAGAVTSEPACVRVTPAPKLPEFLTQPADASAVERQNASFVVSAIGTPVPTLRWQTLGSGGWVDHGETRNTLTLGALGMADDGRQVRVIATNAAGSVTSRVATLRVVPYTVPPSIGGIANPAPGWAGMTPEMRAYQIGGIPAPTLQWQLSLDGGAWTNVNGATAEVYTAPPLAYGVKTRYRVVVSNSVGSATSDAVLYEPIALAPTITQDPISQQVTNNGTVTFSVTVDSAAPFTYQWREFKQVGVASFDWVDMPGETGRTLSLRNLTVPVDDQRRFAVRVTNPNSSLQSGSATLTVVSEPMPLVCSGAGESGWCWMNSKPQGNPLYGGAVWGLTRKLAVGAFGTILFSDDDGRTWRVRPSGTEMDLSGVAYASPSTAVAVGDGGVILRSGDGGRTWAAAASGVTERLRHVTASDGGVFIAVGDAGVMLRSADGGATWRRVAVGLFTDWFDGVAFADADIVVAVGWNGAMRSVDAGVTWTVQPPIAGVYGLRGVGFSRKTAGLGVATESFGISRTSNGGASWNDRLTSLPIVRGGGPVAFPYDDLDLVLTLQGVDVNSASDGAEWGTWAYWRTGFFAPTGLVSGRAGGQGFIVGTGGRMYQYRDKTLRKDEAFSAGSPDLGAMAFWDGQKGLAVGYGSDGAIRGGVLATQDGGKTWTFLASTTQPLLGVALPAPGVAIASSSDGGLLRSTDSGKTWTEVGRVGSAPVENLGASGTLAFAVGPNAANAAYGFIQRSTDGGQTWANNGPASIDAPRDVVVRGNTAVVVGDRGLVLRTIDGGATWTRIGAAVTDHLFGVAMNSGQVMLAVGAGGRILRSTDGGSTWSAVASGVTDALRGVRFGSATVAYAYGTEGRVLRSGDGGQTWTLQPRMTQLRFLAGWALDADTMLLGGEGGAILRTQTGGQ</sequence>
<dbReference type="PANTHER" id="PTHR47199">
    <property type="entry name" value="PHOTOSYSTEM II STABILITY/ASSEMBLY FACTOR HCF136, CHLOROPLASTIC"/>
    <property type="match status" value="1"/>
</dbReference>
<accession>A0A246JE73</accession>
<dbReference type="Gene3D" id="2.60.40.10">
    <property type="entry name" value="Immunoglobulins"/>
    <property type="match status" value="4"/>
</dbReference>
<dbReference type="RefSeq" id="WP_088385104.1">
    <property type="nucleotide sequence ID" value="NZ_NIOF01000004.1"/>
</dbReference>
<dbReference type="OrthoDB" id="9767885at2"/>
<evidence type="ECO:0000259" key="1">
    <source>
        <dbReference type="SMART" id="SM00409"/>
    </source>
</evidence>
<dbReference type="Proteomes" id="UP000197468">
    <property type="component" value="Unassembled WGS sequence"/>
</dbReference>
<dbReference type="InterPro" id="IPR036179">
    <property type="entry name" value="Ig-like_dom_sf"/>
</dbReference>
<dbReference type="PROSITE" id="PS51257">
    <property type="entry name" value="PROKAR_LIPOPROTEIN"/>
    <property type="match status" value="1"/>
</dbReference>
<dbReference type="SUPFAM" id="SSF50939">
    <property type="entry name" value="Sialidases"/>
    <property type="match status" value="1"/>
</dbReference>
<dbReference type="SUPFAM" id="SSF110296">
    <property type="entry name" value="Oligoxyloglucan reducing end-specific cellobiohydrolase"/>
    <property type="match status" value="2"/>
</dbReference>
<dbReference type="InterPro" id="IPR003599">
    <property type="entry name" value="Ig_sub"/>
</dbReference>
<dbReference type="PANTHER" id="PTHR47199:SF2">
    <property type="entry name" value="PHOTOSYSTEM II STABILITY_ASSEMBLY FACTOR HCF136, CHLOROPLASTIC"/>
    <property type="match status" value="1"/>
</dbReference>
<reference evidence="2 3" key="1">
    <citation type="journal article" date="2008" name="Int. J. Syst. Evol. Microbiol.">
        <title>Description of Roseateles aquatilis sp. nov. and Roseateles terrae sp. nov., in the class Betaproteobacteria, and emended description of the genus Roseateles.</title>
        <authorList>
            <person name="Gomila M."/>
            <person name="Bowien B."/>
            <person name="Falsen E."/>
            <person name="Moore E.R."/>
            <person name="Lalucat J."/>
        </authorList>
    </citation>
    <scope>NUCLEOTIDE SEQUENCE [LARGE SCALE GENOMIC DNA]</scope>
    <source>
        <strain evidence="2 3">CCUG 48205</strain>
    </source>
</reference>
<evidence type="ECO:0000313" key="3">
    <source>
        <dbReference type="Proteomes" id="UP000197468"/>
    </source>
</evidence>
<organism evidence="2 3">
    <name type="scientific">Roseateles aquatilis</name>
    <dbReference type="NCBI Taxonomy" id="431061"/>
    <lineage>
        <taxon>Bacteria</taxon>
        <taxon>Pseudomonadati</taxon>
        <taxon>Pseudomonadota</taxon>
        <taxon>Betaproteobacteria</taxon>
        <taxon>Burkholderiales</taxon>
        <taxon>Sphaerotilaceae</taxon>
        <taxon>Roseateles</taxon>
    </lineage>
</organism>
<feature type="domain" description="Immunoglobulin" evidence="1">
    <location>
        <begin position="144"/>
        <end position="225"/>
    </location>
</feature>
<dbReference type="CDD" id="cd15482">
    <property type="entry name" value="Sialidase_non-viral"/>
    <property type="match status" value="2"/>
</dbReference>
<dbReference type="SUPFAM" id="SSF48726">
    <property type="entry name" value="Immunoglobulin"/>
    <property type="match status" value="3"/>
</dbReference>
<dbReference type="AlphaFoldDB" id="A0A246JE73"/>
<feature type="domain" description="Immunoglobulin" evidence="1">
    <location>
        <begin position="237"/>
        <end position="317"/>
    </location>
</feature>
<proteinExistence type="predicted"/>
<dbReference type="InterPro" id="IPR015943">
    <property type="entry name" value="WD40/YVTN_repeat-like_dom_sf"/>
</dbReference>
<dbReference type="InterPro" id="IPR036278">
    <property type="entry name" value="Sialidase_sf"/>
</dbReference>
<feature type="domain" description="Immunoglobulin" evidence="1">
    <location>
        <begin position="54"/>
        <end position="132"/>
    </location>
</feature>
<feature type="domain" description="Immunoglobulin" evidence="1">
    <location>
        <begin position="421"/>
        <end position="508"/>
    </location>
</feature>
<dbReference type="EMBL" id="NIOF01000004">
    <property type="protein sequence ID" value="OWQ90898.1"/>
    <property type="molecule type" value="Genomic_DNA"/>
</dbReference>
<name>A0A246JE73_9BURK</name>
<dbReference type="InterPro" id="IPR013783">
    <property type="entry name" value="Ig-like_fold"/>
</dbReference>
<dbReference type="SMART" id="SM00409">
    <property type="entry name" value="IG"/>
    <property type="match status" value="4"/>
</dbReference>
<evidence type="ECO:0000313" key="2">
    <source>
        <dbReference type="EMBL" id="OWQ90898.1"/>
    </source>
</evidence>
<protein>
    <recommendedName>
        <fullName evidence="1">Immunoglobulin domain-containing protein</fullName>
    </recommendedName>
</protein>
<keyword evidence="3" id="KW-1185">Reference proteome</keyword>
<dbReference type="Gene3D" id="2.130.10.10">
    <property type="entry name" value="YVTN repeat-like/Quinoprotein amine dehydrogenase"/>
    <property type="match status" value="2"/>
</dbReference>
<comment type="caution">
    <text evidence="2">The sequence shown here is derived from an EMBL/GenBank/DDBJ whole genome shotgun (WGS) entry which is preliminary data.</text>
</comment>
<gene>
    <name evidence="2" type="ORF">CDN99_12115</name>
</gene>